<reference evidence="12" key="2">
    <citation type="submission" date="2024-06" db="EMBL/GenBank/DDBJ databases">
        <authorList>
            <person name="Petrova K.O."/>
            <person name="Toshchakov S.V."/>
            <person name="Boltjanskaja Y.V."/>
            <person name="Kevbrin V.V."/>
        </authorList>
    </citation>
    <scope>NUCLEOTIDE SEQUENCE</scope>
    <source>
        <strain evidence="12">Z-710</strain>
    </source>
</reference>
<dbReference type="RefSeq" id="WP_353892185.1">
    <property type="nucleotide sequence ID" value="NZ_CP159485.1"/>
</dbReference>
<proteinExistence type="inferred from homology"/>
<feature type="binding site" evidence="11">
    <location>
        <begin position="299"/>
        <end position="303"/>
    </location>
    <ligand>
        <name>FMN</name>
        <dbReference type="ChEBI" id="CHEBI:58210"/>
    </ligand>
</feature>
<dbReference type="GO" id="GO:0008652">
    <property type="term" value="P:amino acid biosynthetic process"/>
    <property type="evidence" value="ECO:0007669"/>
    <property type="project" value="UniProtKB-KW"/>
</dbReference>
<evidence type="ECO:0000256" key="9">
    <source>
        <dbReference type="ARBA" id="ARBA00023141"/>
    </source>
</evidence>
<dbReference type="NCBIfam" id="TIGR00033">
    <property type="entry name" value="aroC"/>
    <property type="match status" value="1"/>
</dbReference>
<evidence type="ECO:0000256" key="3">
    <source>
        <dbReference type="ARBA" id="ARBA00013036"/>
    </source>
</evidence>
<dbReference type="PIRSF" id="PIRSF001456">
    <property type="entry name" value="Chorismate_synth"/>
    <property type="match status" value="1"/>
</dbReference>
<dbReference type="HAMAP" id="MF_00300">
    <property type="entry name" value="Chorismate_synth"/>
    <property type="match status" value="1"/>
</dbReference>
<dbReference type="CDD" id="cd07304">
    <property type="entry name" value="Chorismate_synthase"/>
    <property type="match status" value="1"/>
</dbReference>
<evidence type="ECO:0000256" key="4">
    <source>
        <dbReference type="ARBA" id="ARBA00022605"/>
    </source>
</evidence>
<reference evidence="12" key="1">
    <citation type="journal article" date="2018" name="Antonie Van Leeuwenhoek">
        <title>Proteinivorax hydrogeniformans sp. nov., an anaerobic, haloalkaliphilic bacterium fermenting proteinaceous compounds with high hydrogen production.</title>
        <authorList>
            <person name="Boltyanskaya Y."/>
            <person name="Detkova E."/>
            <person name="Pimenov N."/>
            <person name="Kevbrin V."/>
        </authorList>
    </citation>
    <scope>NUCLEOTIDE SEQUENCE</scope>
    <source>
        <strain evidence="12">Z-710</strain>
    </source>
</reference>
<dbReference type="InterPro" id="IPR020541">
    <property type="entry name" value="Chorismate_synthase_CS"/>
</dbReference>
<keyword evidence="6 11" id="KW-0288">FMN</keyword>
<dbReference type="PANTHER" id="PTHR21085:SF0">
    <property type="entry name" value="CHORISMATE SYNTHASE"/>
    <property type="match status" value="1"/>
</dbReference>
<evidence type="ECO:0000256" key="7">
    <source>
        <dbReference type="ARBA" id="ARBA00022827"/>
    </source>
</evidence>
<dbReference type="GO" id="GO:0009073">
    <property type="term" value="P:aromatic amino acid family biosynthetic process"/>
    <property type="evidence" value="ECO:0007669"/>
    <property type="project" value="UniProtKB-KW"/>
</dbReference>
<dbReference type="PANTHER" id="PTHR21085">
    <property type="entry name" value="CHORISMATE SYNTHASE"/>
    <property type="match status" value="1"/>
</dbReference>
<keyword evidence="10 11" id="KW-0456">Lyase</keyword>
<comment type="function">
    <text evidence="11">Catalyzes the anti-1,4-elimination of the C-3 phosphate and the C-6 proR hydrogen from 5-enolpyruvylshikimate-3-phosphate (EPSP) to yield chorismate, which is the branch point compound that serves as the starting substrate for the three terminal pathways of aromatic amino acid biosynthesis. This reaction introduces a second double bond into the aromatic ring system.</text>
</comment>
<comment type="catalytic activity">
    <reaction evidence="11">
        <text>5-O-(1-carboxyvinyl)-3-phosphoshikimate = chorismate + phosphate</text>
        <dbReference type="Rhea" id="RHEA:21020"/>
        <dbReference type="ChEBI" id="CHEBI:29748"/>
        <dbReference type="ChEBI" id="CHEBI:43474"/>
        <dbReference type="ChEBI" id="CHEBI:57701"/>
        <dbReference type="EC" id="4.2.3.5"/>
    </reaction>
</comment>
<comment type="pathway">
    <text evidence="1 11">Metabolic intermediate biosynthesis; chorismate biosynthesis; chorismate from D-erythrose 4-phosphate and phosphoenolpyruvate: step 7/7.</text>
</comment>
<dbReference type="GO" id="GO:0004107">
    <property type="term" value="F:chorismate synthase activity"/>
    <property type="evidence" value="ECO:0007669"/>
    <property type="project" value="UniProtKB-UniRule"/>
</dbReference>
<protein>
    <recommendedName>
        <fullName evidence="3 11">Chorismate synthase</fullName>
        <shortName evidence="11">CS</shortName>
        <ecNumber evidence="3 11">4.2.3.5</ecNumber>
    </recommendedName>
    <alternativeName>
        <fullName evidence="11">5-enolpyruvylshikimate-3-phosphate phospholyase</fullName>
    </alternativeName>
</protein>
<comment type="caution">
    <text evidence="11">Lacks conserved residue(s) required for the propagation of feature annotation.</text>
</comment>
<dbReference type="PROSITE" id="PS00788">
    <property type="entry name" value="CHORISMATE_SYNTHASE_2"/>
    <property type="match status" value="1"/>
</dbReference>
<gene>
    <name evidence="11 12" type="primary">aroC</name>
    <name evidence="12" type="ORF">PRVXH_001513</name>
</gene>
<evidence type="ECO:0000256" key="6">
    <source>
        <dbReference type="ARBA" id="ARBA00022643"/>
    </source>
</evidence>
<keyword evidence="7 11" id="KW-0274">FAD</keyword>
<dbReference type="GO" id="GO:0005829">
    <property type="term" value="C:cytosol"/>
    <property type="evidence" value="ECO:0007669"/>
    <property type="project" value="TreeGrafter"/>
</dbReference>
<sequence length="381" mass="42706">MRYLTAGESHNKGLIAIIEGIPAGLDIDVNKINNVLRLRQGGYGRGNRMKIEKDKVNIYSGVRGGYTTGAPIGLVIENKDWYNYREIYNDDDKMKYCTPRPGHADLVGMYKYNLSDCRDVLERASARETAIRVAVGAISEQLLEKFNITIVSYVYSIGTISSAIKSNVPKDLVYNSPVYCPFDNHEEMVKEIDKAKEEKDSLGGKVYTEVRNLPMGLGSYSQWDKKLDCRLTSQVMSIPSVKGVEFGIGFKGSKLKGSQYHDEIFLDENKKIYRITNNAGGIEGGMSNGQHICFTTAIKPIPTVLKGLRTYNVETYKETVTDYQRSDTTVVPAASVVVSSVTAIEIARVFLEKFGGDSLNDVKNNFKNYVRRVERQKDYEN</sequence>
<dbReference type="InterPro" id="IPR035904">
    <property type="entry name" value="Chorismate_synth_AroC_sf"/>
</dbReference>
<dbReference type="GO" id="GO:0009423">
    <property type="term" value="P:chorismate biosynthetic process"/>
    <property type="evidence" value="ECO:0007669"/>
    <property type="project" value="UniProtKB-UniRule"/>
</dbReference>
<evidence type="ECO:0000256" key="10">
    <source>
        <dbReference type="ARBA" id="ARBA00023239"/>
    </source>
</evidence>
<comment type="subunit">
    <text evidence="11">Homotetramer.</text>
</comment>
<dbReference type="Pfam" id="PF01264">
    <property type="entry name" value="Chorismate_synt"/>
    <property type="match status" value="1"/>
</dbReference>
<feature type="binding site" evidence="11">
    <location>
        <position position="284"/>
    </location>
    <ligand>
        <name>FMN</name>
        <dbReference type="ChEBI" id="CHEBI:58210"/>
    </ligand>
</feature>
<dbReference type="EMBL" id="CP159485">
    <property type="protein sequence ID" value="XCI27607.1"/>
    <property type="molecule type" value="Genomic_DNA"/>
</dbReference>
<comment type="cofactor">
    <cofactor evidence="11">
        <name>FMNH2</name>
        <dbReference type="ChEBI" id="CHEBI:57618"/>
    </cofactor>
    <text evidence="11">Reduced FMN (FMNH(2)).</text>
</comment>
<accession>A0AAU8HPM2</accession>
<dbReference type="SUPFAM" id="SSF103263">
    <property type="entry name" value="Chorismate synthase, AroC"/>
    <property type="match status" value="1"/>
</dbReference>
<feature type="binding site" evidence="11">
    <location>
        <position position="39"/>
    </location>
    <ligand>
        <name>NADP(+)</name>
        <dbReference type="ChEBI" id="CHEBI:58349"/>
    </ligand>
</feature>
<feature type="binding site" evidence="11">
    <location>
        <begin position="123"/>
        <end position="125"/>
    </location>
    <ligand>
        <name>FMN</name>
        <dbReference type="ChEBI" id="CHEBI:58210"/>
    </ligand>
</feature>
<keyword evidence="5 11" id="KW-0285">Flavoprotein</keyword>
<name>A0AAU8HPM2_9FIRM</name>
<dbReference type="NCBIfam" id="NF003793">
    <property type="entry name" value="PRK05382.1"/>
    <property type="match status" value="1"/>
</dbReference>
<comment type="similarity">
    <text evidence="2 11">Belongs to the chorismate synthase family.</text>
</comment>
<dbReference type="GO" id="GO:0010181">
    <property type="term" value="F:FMN binding"/>
    <property type="evidence" value="ECO:0007669"/>
    <property type="project" value="TreeGrafter"/>
</dbReference>
<evidence type="ECO:0000256" key="8">
    <source>
        <dbReference type="ARBA" id="ARBA00022857"/>
    </source>
</evidence>
<evidence type="ECO:0000313" key="12">
    <source>
        <dbReference type="EMBL" id="XCI27607.1"/>
    </source>
</evidence>
<keyword evidence="9 11" id="KW-0057">Aromatic amino acid biosynthesis</keyword>
<keyword evidence="4 11" id="KW-0028">Amino-acid biosynthesis</keyword>
<evidence type="ECO:0000256" key="2">
    <source>
        <dbReference type="ARBA" id="ARBA00008014"/>
    </source>
</evidence>
<evidence type="ECO:0000256" key="1">
    <source>
        <dbReference type="ARBA" id="ARBA00005044"/>
    </source>
</evidence>
<dbReference type="Gene3D" id="3.60.150.10">
    <property type="entry name" value="Chorismate synthase AroC"/>
    <property type="match status" value="1"/>
</dbReference>
<evidence type="ECO:0000256" key="11">
    <source>
        <dbReference type="HAMAP-Rule" id="MF_00300"/>
    </source>
</evidence>
<dbReference type="EC" id="4.2.3.5" evidence="3 11"/>
<feature type="binding site" evidence="11">
    <location>
        <position position="45"/>
    </location>
    <ligand>
        <name>NADP(+)</name>
        <dbReference type="ChEBI" id="CHEBI:58349"/>
    </ligand>
</feature>
<organism evidence="12">
    <name type="scientific">Proteinivorax hydrogeniformans</name>
    <dbReference type="NCBI Taxonomy" id="1826727"/>
    <lineage>
        <taxon>Bacteria</taxon>
        <taxon>Bacillati</taxon>
        <taxon>Bacillota</taxon>
        <taxon>Clostridia</taxon>
        <taxon>Eubacteriales</taxon>
        <taxon>Proteinivoracaceae</taxon>
        <taxon>Proteinivorax</taxon>
    </lineage>
</organism>
<dbReference type="InterPro" id="IPR000453">
    <property type="entry name" value="Chorismate_synth"/>
</dbReference>
<feature type="binding site" evidence="11">
    <location>
        <position position="325"/>
    </location>
    <ligand>
        <name>FMN</name>
        <dbReference type="ChEBI" id="CHEBI:58210"/>
    </ligand>
</feature>
<keyword evidence="8 11" id="KW-0521">NADP</keyword>
<dbReference type="AlphaFoldDB" id="A0AAU8HPM2"/>
<dbReference type="FunFam" id="3.60.150.10:FF:000002">
    <property type="entry name" value="Chorismate synthase"/>
    <property type="match status" value="1"/>
</dbReference>
<evidence type="ECO:0000256" key="5">
    <source>
        <dbReference type="ARBA" id="ARBA00022630"/>
    </source>
</evidence>